<comment type="similarity">
    <text evidence="3">Belongs to the FliH family.</text>
</comment>
<dbReference type="InterPro" id="IPR000563">
    <property type="entry name" value="Flag_FliH"/>
</dbReference>
<feature type="coiled-coil region" evidence="9">
    <location>
        <begin position="45"/>
        <end position="114"/>
    </location>
</feature>
<evidence type="ECO:0000256" key="1">
    <source>
        <dbReference type="ARBA" id="ARBA00003041"/>
    </source>
</evidence>
<evidence type="ECO:0000313" key="11">
    <source>
        <dbReference type="EMBL" id="MDO7788367.1"/>
    </source>
</evidence>
<evidence type="ECO:0000256" key="8">
    <source>
        <dbReference type="ARBA" id="ARBA00023225"/>
    </source>
</evidence>
<dbReference type="GO" id="GO:0071973">
    <property type="term" value="P:bacterial-type flagellum-dependent cell motility"/>
    <property type="evidence" value="ECO:0007669"/>
    <property type="project" value="InterPro"/>
</dbReference>
<evidence type="ECO:0000256" key="4">
    <source>
        <dbReference type="ARBA" id="ARBA00022448"/>
    </source>
</evidence>
<evidence type="ECO:0000256" key="5">
    <source>
        <dbReference type="ARBA" id="ARBA00022490"/>
    </source>
</evidence>
<dbReference type="RefSeq" id="WP_304544240.1">
    <property type="nucleotide sequence ID" value="NZ_JARPTC010000021.1"/>
</dbReference>
<name>A0AAW7ZG75_9FIRM</name>
<keyword evidence="12" id="KW-1185">Reference proteome</keyword>
<keyword evidence="6" id="KW-1005">Bacterial flagellum biogenesis</keyword>
<dbReference type="CDD" id="cd06503">
    <property type="entry name" value="ATP-synt_Fo_b"/>
    <property type="match status" value="1"/>
</dbReference>
<evidence type="ECO:0000256" key="9">
    <source>
        <dbReference type="SAM" id="Coils"/>
    </source>
</evidence>
<evidence type="ECO:0000313" key="12">
    <source>
        <dbReference type="Proteomes" id="UP001172911"/>
    </source>
</evidence>
<reference evidence="11" key="2">
    <citation type="submission" date="2023-03" db="EMBL/GenBank/DDBJ databases">
        <authorList>
            <person name="Zhang Z."/>
        </authorList>
    </citation>
    <scope>NUCLEOTIDE SEQUENCE</scope>
    <source>
        <strain evidence="11">DSA</strain>
    </source>
</reference>
<dbReference type="InterPro" id="IPR051472">
    <property type="entry name" value="T3SS_Stator/FliH"/>
</dbReference>
<gene>
    <name evidence="11" type="ORF">P6N53_14160</name>
</gene>
<dbReference type="GO" id="GO:0009288">
    <property type="term" value="C:bacterial-type flagellum"/>
    <property type="evidence" value="ECO:0007669"/>
    <property type="project" value="InterPro"/>
</dbReference>
<dbReference type="SUPFAM" id="SSF160527">
    <property type="entry name" value="V-type ATPase subunit E-like"/>
    <property type="match status" value="1"/>
</dbReference>
<dbReference type="Pfam" id="PF02108">
    <property type="entry name" value="FliH"/>
    <property type="match status" value="1"/>
</dbReference>
<dbReference type="Proteomes" id="UP001172911">
    <property type="component" value="Unassembled WGS sequence"/>
</dbReference>
<comment type="subcellular location">
    <subcellularLocation>
        <location evidence="2">Cytoplasm</location>
    </subcellularLocation>
</comment>
<dbReference type="AlphaFoldDB" id="A0AAW7ZG75"/>
<dbReference type="PANTHER" id="PTHR34982">
    <property type="entry name" value="YOP PROTEINS TRANSLOCATION PROTEIN L"/>
    <property type="match status" value="1"/>
</dbReference>
<organism evidence="11 12">
    <name type="scientific">Desulforamulus aquiferis</name>
    <dbReference type="NCBI Taxonomy" id="1397668"/>
    <lineage>
        <taxon>Bacteria</taxon>
        <taxon>Bacillati</taxon>
        <taxon>Bacillota</taxon>
        <taxon>Clostridia</taxon>
        <taxon>Eubacteriales</taxon>
        <taxon>Peptococcaceae</taxon>
        <taxon>Desulforamulus</taxon>
    </lineage>
</organism>
<comment type="function">
    <text evidence="1">Needed for flagellar regrowth and assembly.</text>
</comment>
<keyword evidence="9" id="KW-0175">Coiled coil</keyword>
<dbReference type="PANTHER" id="PTHR34982:SF1">
    <property type="entry name" value="FLAGELLAR ASSEMBLY PROTEIN FLIH"/>
    <property type="match status" value="1"/>
</dbReference>
<dbReference type="GO" id="GO:0003774">
    <property type="term" value="F:cytoskeletal motor activity"/>
    <property type="evidence" value="ECO:0007669"/>
    <property type="project" value="InterPro"/>
</dbReference>
<keyword evidence="7" id="KW-0653">Protein transport</keyword>
<reference evidence="11" key="1">
    <citation type="journal article" date="2023" name="J. Hazard. Mater.">
        <title>Anaerobic biodegradation of pyrene and benzo[a]pyrene by a new sulfate-reducing Desulforamulus aquiferis strain DSA.</title>
        <authorList>
            <person name="Zhang Z."/>
            <person name="Sun J."/>
            <person name="Gong X."/>
            <person name="Wang C."/>
            <person name="Wang H."/>
        </authorList>
    </citation>
    <scope>NUCLEOTIDE SEQUENCE</scope>
    <source>
        <strain evidence="11">DSA</strain>
    </source>
</reference>
<feature type="domain" description="Flagellar assembly protein FliH/Type III secretion system HrpE" evidence="10">
    <location>
        <begin position="108"/>
        <end position="231"/>
    </location>
</feature>
<dbReference type="GO" id="GO:0015031">
    <property type="term" value="P:protein transport"/>
    <property type="evidence" value="ECO:0007669"/>
    <property type="project" value="UniProtKB-KW"/>
</dbReference>
<keyword evidence="8" id="KW-1006">Bacterial flagellum protein export</keyword>
<evidence type="ECO:0000256" key="6">
    <source>
        <dbReference type="ARBA" id="ARBA00022795"/>
    </source>
</evidence>
<dbReference type="PRINTS" id="PR01003">
    <property type="entry name" value="FLGFLIH"/>
</dbReference>
<dbReference type="GO" id="GO:0005829">
    <property type="term" value="C:cytosol"/>
    <property type="evidence" value="ECO:0007669"/>
    <property type="project" value="TreeGrafter"/>
</dbReference>
<comment type="caution">
    <text evidence="11">The sequence shown here is derived from an EMBL/GenBank/DDBJ whole genome shotgun (WGS) entry which is preliminary data.</text>
</comment>
<evidence type="ECO:0000256" key="3">
    <source>
        <dbReference type="ARBA" id="ARBA00006602"/>
    </source>
</evidence>
<keyword evidence="5" id="KW-0963">Cytoplasm</keyword>
<dbReference type="EMBL" id="JARPTC010000021">
    <property type="protein sequence ID" value="MDO7788367.1"/>
    <property type="molecule type" value="Genomic_DNA"/>
</dbReference>
<proteinExistence type="inferred from homology"/>
<keyword evidence="4" id="KW-0813">Transport</keyword>
<sequence>MQFLFKIIKSAPVRDEGQLLSLRQIDQPVPQNPLEEEELSPEELISLARREAEQLVDAARKQAEQIMKEAQKEAELQGHSIKEQARQQGWQEGIDSSEAEADQIREQARQVLGQAWEIHRQTIDKMEGEVVDLALAIARRVVMAQLSVEPGTVMEIVREAVESVKNRPLVNIYVSEMDLEIIEKDKNKLLQGLPGKVELNILADAKVQPGGCRIETDQGQVDATMETRWREMIKSLYGLEE</sequence>
<evidence type="ECO:0000256" key="2">
    <source>
        <dbReference type="ARBA" id="ARBA00004496"/>
    </source>
</evidence>
<evidence type="ECO:0000259" key="10">
    <source>
        <dbReference type="Pfam" id="PF02108"/>
    </source>
</evidence>
<dbReference type="GO" id="GO:0044781">
    <property type="term" value="P:bacterial-type flagellum organization"/>
    <property type="evidence" value="ECO:0007669"/>
    <property type="project" value="UniProtKB-KW"/>
</dbReference>
<dbReference type="Gene3D" id="1.20.5.2950">
    <property type="match status" value="1"/>
</dbReference>
<evidence type="ECO:0000256" key="7">
    <source>
        <dbReference type="ARBA" id="ARBA00022927"/>
    </source>
</evidence>
<protein>
    <submittedName>
        <fullName evidence="11">FliH/SctL family protein</fullName>
    </submittedName>
</protein>
<dbReference type="InterPro" id="IPR018035">
    <property type="entry name" value="Flagellar_FliH/T3SS_HrpE"/>
</dbReference>
<accession>A0AAW7ZG75</accession>